<feature type="chain" id="PRO_5019364882" description="Nuclear transport factor 2 family protein" evidence="1">
    <location>
        <begin position="20"/>
        <end position="175"/>
    </location>
</feature>
<name>A0A418N8R7_9FLAO</name>
<sequence>MRGYLFSVVCLLMMGNVMAQQQKTDYAEMTATIDGTINALYDVISGEKGEERDWDLMRYIYHPNGRLAATRKNPDGTAGAIFLTPEGYVETSGKWLVENGFFEEEIHREVAVFGHIAQVFSTYQCFKSKSDTEPFMRGINSIQLINQGGRWRVVNIFWAQETEENPIPEAYLPKH</sequence>
<feature type="signal peptide" evidence="1">
    <location>
        <begin position="1"/>
        <end position="19"/>
    </location>
</feature>
<evidence type="ECO:0000313" key="5">
    <source>
        <dbReference type="Proteomes" id="UP000321528"/>
    </source>
</evidence>
<protein>
    <recommendedName>
        <fullName evidence="6">Nuclear transport factor 2 family protein</fullName>
    </recommendedName>
</protein>
<dbReference type="RefSeq" id="WP_119639738.1">
    <property type="nucleotide sequence ID" value="NZ_QXFJ01000017.1"/>
</dbReference>
<dbReference type="EMBL" id="VNWL01000016">
    <property type="protein sequence ID" value="TXK03132.1"/>
    <property type="molecule type" value="Genomic_DNA"/>
</dbReference>
<reference evidence="2 4" key="1">
    <citation type="submission" date="2018-08" db="EMBL/GenBank/DDBJ databases">
        <title>Proposal of Muricauda 72 sp.nov. and Muricauda NH166 sp.nov., isolated from seawater.</title>
        <authorList>
            <person name="Cheng H."/>
            <person name="Wu Y.-H."/>
            <person name="Guo L.-L."/>
            <person name="Xu X.-W."/>
        </authorList>
    </citation>
    <scope>NUCLEOTIDE SEQUENCE [LARGE SCALE GENOMIC DNA]</scope>
    <source>
        <strain evidence="2 4">NH166</strain>
    </source>
</reference>
<evidence type="ECO:0008006" key="6">
    <source>
        <dbReference type="Google" id="ProtNLM"/>
    </source>
</evidence>
<dbReference type="OrthoDB" id="8754772at2"/>
<keyword evidence="1" id="KW-0732">Signal</keyword>
<evidence type="ECO:0000256" key="1">
    <source>
        <dbReference type="SAM" id="SignalP"/>
    </source>
</evidence>
<evidence type="ECO:0000313" key="2">
    <source>
        <dbReference type="EMBL" id="RIV71568.1"/>
    </source>
</evidence>
<evidence type="ECO:0000313" key="3">
    <source>
        <dbReference type="EMBL" id="TXK03132.1"/>
    </source>
</evidence>
<gene>
    <name evidence="2" type="ORF">D2U88_07320</name>
    <name evidence="3" type="ORF">FQ019_07265</name>
</gene>
<dbReference type="SUPFAM" id="SSF54427">
    <property type="entry name" value="NTF2-like"/>
    <property type="match status" value="1"/>
</dbReference>
<dbReference type="AlphaFoldDB" id="A0A418N8R7"/>
<organism evidence="2 4">
    <name type="scientific">Flagellimonas aequoris</name>
    <dbReference type="NCBI Taxonomy" id="2306997"/>
    <lineage>
        <taxon>Bacteria</taxon>
        <taxon>Pseudomonadati</taxon>
        <taxon>Bacteroidota</taxon>
        <taxon>Flavobacteriia</taxon>
        <taxon>Flavobacteriales</taxon>
        <taxon>Flavobacteriaceae</taxon>
        <taxon>Flagellimonas</taxon>
    </lineage>
</organism>
<dbReference type="EMBL" id="QXFJ01000017">
    <property type="protein sequence ID" value="RIV71568.1"/>
    <property type="molecule type" value="Genomic_DNA"/>
</dbReference>
<proteinExistence type="predicted"/>
<accession>A0A418N8R7</accession>
<keyword evidence="5" id="KW-1185">Reference proteome</keyword>
<dbReference type="InterPro" id="IPR032710">
    <property type="entry name" value="NTF2-like_dom_sf"/>
</dbReference>
<evidence type="ECO:0000313" key="4">
    <source>
        <dbReference type="Proteomes" id="UP000284189"/>
    </source>
</evidence>
<dbReference type="Proteomes" id="UP000321528">
    <property type="component" value="Unassembled WGS sequence"/>
</dbReference>
<comment type="caution">
    <text evidence="2">The sequence shown here is derived from an EMBL/GenBank/DDBJ whole genome shotgun (WGS) entry which is preliminary data.</text>
</comment>
<dbReference type="Gene3D" id="3.10.450.50">
    <property type="match status" value="1"/>
</dbReference>
<reference evidence="3 5" key="2">
    <citation type="submission" date="2019-07" db="EMBL/GenBank/DDBJ databases">
        <title>Draft genome of two Muricauda strains isolated from deep sea.</title>
        <authorList>
            <person name="Sun C."/>
        </authorList>
    </citation>
    <scope>NUCLEOTIDE SEQUENCE [LARGE SCALE GENOMIC DNA]</scope>
    <source>
        <strain evidence="3 5">NH166</strain>
    </source>
</reference>
<dbReference type="Proteomes" id="UP000284189">
    <property type="component" value="Unassembled WGS sequence"/>
</dbReference>